<evidence type="ECO:0000256" key="3">
    <source>
        <dbReference type="ARBA" id="ARBA00004613"/>
    </source>
</evidence>
<evidence type="ECO:0000256" key="8">
    <source>
        <dbReference type="ARBA" id="ARBA00022859"/>
    </source>
</evidence>
<dbReference type="GO" id="GO:0005737">
    <property type="term" value="C:cytoplasm"/>
    <property type="evidence" value="ECO:0007669"/>
    <property type="project" value="UniProtKB-SubCell"/>
</dbReference>
<evidence type="ECO:0000256" key="5">
    <source>
        <dbReference type="ARBA" id="ARBA00022490"/>
    </source>
</evidence>
<dbReference type="GO" id="GO:0045087">
    <property type="term" value="P:innate immune response"/>
    <property type="evidence" value="ECO:0007669"/>
    <property type="project" value="UniProtKB-KW"/>
</dbReference>
<evidence type="ECO:0000313" key="15">
    <source>
        <dbReference type="RefSeq" id="XP_054851282.1"/>
    </source>
</evidence>
<dbReference type="RefSeq" id="XP_054851282.1">
    <property type="nucleotide sequence ID" value="XM_054995307.1"/>
</dbReference>
<evidence type="ECO:0000256" key="4">
    <source>
        <dbReference type="ARBA" id="ARBA00010081"/>
    </source>
</evidence>
<dbReference type="Pfam" id="PF07292">
    <property type="entry name" value="NID"/>
    <property type="match status" value="2"/>
</dbReference>
<evidence type="ECO:0000256" key="10">
    <source>
        <dbReference type="SAM" id="Coils"/>
    </source>
</evidence>
<evidence type="ECO:0000256" key="7">
    <source>
        <dbReference type="ARBA" id="ARBA00022588"/>
    </source>
</evidence>
<dbReference type="PANTHER" id="PTHR15225">
    <property type="entry name" value="INTERFERON-INDUCED PROTEIN 35/NMI N-MYC/STAT INTERACTING PROTEIN"/>
    <property type="match status" value="1"/>
</dbReference>
<dbReference type="GO" id="GO:0005615">
    <property type="term" value="C:extracellular space"/>
    <property type="evidence" value="ECO:0007669"/>
    <property type="project" value="UniProtKB-ARBA"/>
</dbReference>
<evidence type="ECO:0000256" key="11">
    <source>
        <dbReference type="SAM" id="MobiDB-lite"/>
    </source>
</evidence>
<name>A0AA97LDR1_EUBMA</name>
<dbReference type="KEGG" id="emc:129340485"/>
<organism evidence="13 14">
    <name type="scientific">Eublepharis macularius</name>
    <name type="common">Leopard gecko</name>
    <name type="synonym">Cyrtodactylus macularius</name>
    <dbReference type="NCBI Taxonomy" id="481883"/>
    <lineage>
        <taxon>Eukaryota</taxon>
        <taxon>Metazoa</taxon>
        <taxon>Chordata</taxon>
        <taxon>Craniata</taxon>
        <taxon>Vertebrata</taxon>
        <taxon>Euteleostomi</taxon>
        <taxon>Lepidosauria</taxon>
        <taxon>Squamata</taxon>
        <taxon>Bifurcata</taxon>
        <taxon>Gekkota</taxon>
        <taxon>Eublepharidae</taxon>
        <taxon>Eublepharinae</taxon>
        <taxon>Eublepharis</taxon>
    </lineage>
</organism>
<feature type="domain" description="NID" evidence="12">
    <location>
        <begin position="264"/>
        <end position="351"/>
    </location>
</feature>
<evidence type="ECO:0000259" key="12">
    <source>
        <dbReference type="Pfam" id="PF07292"/>
    </source>
</evidence>
<dbReference type="InterPro" id="IPR009909">
    <property type="entry name" value="Nmi/IFP35_dom"/>
</dbReference>
<dbReference type="FunFam" id="3.30.70.330:FF:000300">
    <property type="entry name" value="Interferon-induced protein 35"/>
    <property type="match status" value="1"/>
</dbReference>
<keyword evidence="13" id="KW-1185">Reference proteome</keyword>
<feature type="domain" description="NID" evidence="12">
    <location>
        <begin position="163"/>
        <end position="252"/>
    </location>
</feature>
<proteinExistence type="inferred from homology"/>
<comment type="similarity">
    <text evidence="4">Belongs to the NMI family.</text>
</comment>
<keyword evidence="7" id="KW-0399">Innate immunity</keyword>
<dbReference type="CTD" id="3430"/>
<keyword evidence="6" id="KW-0964">Secreted</keyword>
<dbReference type="GO" id="GO:0045088">
    <property type="term" value="P:regulation of innate immune response"/>
    <property type="evidence" value="ECO:0007669"/>
    <property type="project" value="UniProtKB-ARBA"/>
</dbReference>
<dbReference type="Gene3D" id="3.30.70.330">
    <property type="match status" value="1"/>
</dbReference>
<feature type="coiled-coil region" evidence="10">
    <location>
        <begin position="47"/>
        <end position="118"/>
    </location>
</feature>
<dbReference type="AlphaFoldDB" id="A0AA97LDR1"/>
<accession>A0AA97LDR1</accession>
<dbReference type="Proteomes" id="UP001190640">
    <property type="component" value="Chromosome 12"/>
</dbReference>
<evidence type="ECO:0000256" key="2">
    <source>
        <dbReference type="ARBA" id="ARBA00004496"/>
    </source>
</evidence>
<dbReference type="GO" id="GO:0005634">
    <property type="term" value="C:nucleus"/>
    <property type="evidence" value="ECO:0007669"/>
    <property type="project" value="UniProtKB-SubCell"/>
</dbReference>
<reference evidence="14 15" key="1">
    <citation type="submission" date="2025-04" db="UniProtKB">
        <authorList>
            <consortium name="RefSeq"/>
        </authorList>
    </citation>
    <scope>IDENTIFICATION</scope>
    <source>
        <tissue evidence="14 15">Blood</tissue>
    </source>
</reference>
<gene>
    <name evidence="14 15" type="primary">IFI35</name>
</gene>
<dbReference type="GeneID" id="129340485"/>
<dbReference type="RefSeq" id="XP_054851281.1">
    <property type="nucleotide sequence ID" value="XM_054995306.1"/>
</dbReference>
<evidence type="ECO:0000313" key="13">
    <source>
        <dbReference type="Proteomes" id="UP001190640"/>
    </source>
</evidence>
<evidence type="ECO:0000313" key="14">
    <source>
        <dbReference type="RefSeq" id="XP_054851281.1"/>
    </source>
</evidence>
<dbReference type="PANTHER" id="PTHR15225:SF1">
    <property type="entry name" value="INTERFERON-INDUCED 35 KDA PROTEIN"/>
    <property type="match status" value="1"/>
</dbReference>
<comment type="subcellular location">
    <subcellularLocation>
        <location evidence="2">Cytoplasm</location>
    </subcellularLocation>
    <subcellularLocation>
        <location evidence="1">Nucleus</location>
    </subcellularLocation>
    <subcellularLocation>
        <location evidence="3">Secreted</location>
    </subcellularLocation>
</comment>
<keyword evidence="9" id="KW-0539">Nucleus</keyword>
<keyword evidence="8" id="KW-0391">Immunity</keyword>
<keyword evidence="5" id="KW-0963">Cytoplasm</keyword>
<evidence type="ECO:0000256" key="9">
    <source>
        <dbReference type="ARBA" id="ARBA00023242"/>
    </source>
</evidence>
<evidence type="ECO:0000256" key="6">
    <source>
        <dbReference type="ARBA" id="ARBA00022525"/>
    </source>
</evidence>
<keyword evidence="10" id="KW-0175">Coiled coil</keyword>
<feature type="region of interest" description="Disordered" evidence="11">
    <location>
        <begin position="372"/>
        <end position="393"/>
    </location>
</feature>
<dbReference type="InterPro" id="IPR012677">
    <property type="entry name" value="Nucleotide-bd_a/b_plait_sf"/>
</dbReference>
<protein>
    <submittedName>
        <fullName evidence="14 15">Interferon-induced 35 kDa protein</fullName>
    </submittedName>
</protein>
<sequence>MDLDEEPDASAGEPWVMMPEHILWEIEKYQENCNALEADGLSLEKGRQESEQEASRLRAEVELLHERLQQLKTEAQAVAFQEELQLAMEERSQLLQQKTALESELEQLQRLQVEQEEQCKVPPTPPERFLVFKGRTEKDVDESLLDTLSVKPWICYPLPGGTALVTFESAEVAQKIIAARNHRVQLDECSSMQVKAEPVELLMPSSLEVVLERSPRQVLLSGLRFPSLTEEQLLDKLALFFSKRQIQGGEVEDIQRLSGPGHVALTFLDDGVAERLIQKGQFQVSLGKETSKVKVSPYLDGKISDLQLCPSVCPRTVLLSGIPGVLDKELMSEVLEIHFQKPSKGGGEVEAIAYVPPGQCAIAVFEREENGVTGLSSTGPAGHSDTPEKDNLE</sequence>
<evidence type="ECO:0000256" key="1">
    <source>
        <dbReference type="ARBA" id="ARBA00004123"/>
    </source>
</evidence>